<protein>
    <submittedName>
        <fullName evidence="7">Urea ABC transporter, ATPase protein UrtD</fullName>
    </submittedName>
</protein>
<reference evidence="7 8" key="1">
    <citation type="journal article" date="2014" name="Genome Announc.">
        <title>Draft Genome Sequence of the Haloacid-Degrading Burkholderia caribensis Strain MBA4.</title>
        <authorList>
            <person name="Pan Y."/>
            <person name="Kong K.F."/>
            <person name="Tsang J.S."/>
        </authorList>
    </citation>
    <scope>NUCLEOTIDE SEQUENCE [LARGE SCALE GENOMIC DNA]</scope>
    <source>
        <strain evidence="7 8">MBA4</strain>
    </source>
</reference>
<dbReference type="GO" id="GO:0005886">
    <property type="term" value="C:plasma membrane"/>
    <property type="evidence" value="ECO:0007669"/>
    <property type="project" value="TreeGrafter"/>
</dbReference>
<evidence type="ECO:0000259" key="6">
    <source>
        <dbReference type="PROSITE" id="PS50893"/>
    </source>
</evidence>
<evidence type="ECO:0000256" key="1">
    <source>
        <dbReference type="ARBA" id="ARBA00022448"/>
    </source>
</evidence>
<dbReference type="InterPro" id="IPR017781">
    <property type="entry name" value="ABC_transptr_urea_ATP-bd_UrtD"/>
</dbReference>
<dbReference type="InterPro" id="IPR051120">
    <property type="entry name" value="ABC_AA/LPS_Transport"/>
</dbReference>
<dbReference type="Pfam" id="PF12399">
    <property type="entry name" value="BCA_ABC_TP_C"/>
    <property type="match status" value="1"/>
</dbReference>
<dbReference type="PANTHER" id="PTHR45772:SF8">
    <property type="entry name" value="HIGH-AFFINITY BRANCHED-CHAIN AMINO ACID TRANSPORT ATP-BINDING PROTEIN"/>
    <property type="match status" value="1"/>
</dbReference>
<evidence type="ECO:0000256" key="3">
    <source>
        <dbReference type="ARBA" id="ARBA00022519"/>
    </source>
</evidence>
<keyword evidence="3" id="KW-0472">Membrane</keyword>
<dbReference type="GO" id="GO:0016887">
    <property type="term" value="F:ATP hydrolysis activity"/>
    <property type="evidence" value="ECO:0007669"/>
    <property type="project" value="InterPro"/>
</dbReference>
<keyword evidence="5" id="KW-0067">ATP-binding</keyword>
<dbReference type="CDD" id="cd03219">
    <property type="entry name" value="ABC_Mj1267_LivG_branched"/>
    <property type="match status" value="1"/>
</dbReference>
<evidence type="ECO:0000313" key="7">
    <source>
        <dbReference type="EMBL" id="ALL68359.1"/>
    </source>
</evidence>
<dbReference type="NCBIfam" id="TIGR03411">
    <property type="entry name" value="urea_trans_UrtD"/>
    <property type="match status" value="1"/>
</dbReference>
<dbReference type="InterPro" id="IPR027417">
    <property type="entry name" value="P-loop_NTPase"/>
</dbReference>
<accession>A0A0P0RHV9</accession>
<dbReference type="InterPro" id="IPR032823">
    <property type="entry name" value="BCA_ABC_TP_C"/>
</dbReference>
<keyword evidence="2" id="KW-1003">Cell membrane</keyword>
<evidence type="ECO:0000313" key="8">
    <source>
        <dbReference type="Proteomes" id="UP000019146"/>
    </source>
</evidence>
<keyword evidence="3" id="KW-0997">Cell inner membrane</keyword>
<dbReference type="InterPro" id="IPR003593">
    <property type="entry name" value="AAA+_ATPase"/>
</dbReference>
<dbReference type="Gene3D" id="3.40.50.300">
    <property type="entry name" value="P-loop containing nucleotide triphosphate hydrolases"/>
    <property type="match status" value="1"/>
</dbReference>
<dbReference type="KEGG" id="bcai:K788_0000574"/>
<dbReference type="PANTHER" id="PTHR45772">
    <property type="entry name" value="CONSERVED COMPONENT OF ABC TRANSPORTER FOR NATURAL AMINO ACIDS-RELATED"/>
    <property type="match status" value="1"/>
</dbReference>
<feature type="domain" description="ABC transporter" evidence="6">
    <location>
        <begin position="28"/>
        <end position="267"/>
    </location>
</feature>
<dbReference type="Proteomes" id="UP000019146">
    <property type="component" value="Chromosome 2"/>
</dbReference>
<dbReference type="SMART" id="SM00382">
    <property type="entry name" value="AAA"/>
    <property type="match status" value="1"/>
</dbReference>
<keyword evidence="1" id="KW-0813">Transport</keyword>
<evidence type="ECO:0000256" key="5">
    <source>
        <dbReference type="ARBA" id="ARBA00022840"/>
    </source>
</evidence>
<organism evidence="7 8">
    <name type="scientific">Paraburkholderia caribensis MBA4</name>
    <dbReference type="NCBI Taxonomy" id="1323664"/>
    <lineage>
        <taxon>Bacteria</taxon>
        <taxon>Pseudomonadati</taxon>
        <taxon>Pseudomonadota</taxon>
        <taxon>Betaproteobacteria</taxon>
        <taxon>Burkholderiales</taxon>
        <taxon>Burkholderiaceae</taxon>
        <taxon>Paraburkholderia</taxon>
    </lineage>
</organism>
<dbReference type="AlphaFoldDB" id="A0A0P0RHV9"/>
<dbReference type="InterPro" id="IPR003439">
    <property type="entry name" value="ABC_transporter-like_ATP-bd"/>
</dbReference>
<evidence type="ECO:0000256" key="4">
    <source>
        <dbReference type="ARBA" id="ARBA00022741"/>
    </source>
</evidence>
<proteinExistence type="predicted"/>
<keyword evidence="4" id="KW-0547">Nucleotide-binding</keyword>
<dbReference type="Pfam" id="PF00005">
    <property type="entry name" value="ABC_tran"/>
    <property type="match status" value="1"/>
</dbReference>
<name>A0A0P0RHV9_9BURK</name>
<dbReference type="FunFam" id="3.40.50.300:FF:000421">
    <property type="entry name" value="Branched-chain amino acid ABC transporter ATP-binding protein"/>
    <property type="match status" value="1"/>
</dbReference>
<dbReference type="PROSITE" id="PS50893">
    <property type="entry name" value="ABC_TRANSPORTER_2"/>
    <property type="match status" value="1"/>
</dbReference>
<dbReference type="GO" id="GO:0005524">
    <property type="term" value="F:ATP binding"/>
    <property type="evidence" value="ECO:0007669"/>
    <property type="project" value="UniProtKB-KW"/>
</dbReference>
<dbReference type="EMBL" id="CP012747">
    <property type="protein sequence ID" value="ALL68359.1"/>
    <property type="molecule type" value="Genomic_DNA"/>
</dbReference>
<gene>
    <name evidence="7" type="ORF">K788_0000574</name>
</gene>
<evidence type="ECO:0000256" key="2">
    <source>
        <dbReference type="ARBA" id="ARBA00022475"/>
    </source>
</evidence>
<sequence>MSHSTPTSLSIEDFAEAGSVSIAREGMLNIQDLTVSFSGFKAVNGLSLKIEERELRVVIGPNGAGKTTLLDLICGKTRATSGSVKFRGIELTELPEFKIVREGVGRKFQNPSIYEDLSVQENLEISIPQAHSIRRSLFFRRTPEVREQINAVAEQIRLTSQLKRKAGLLSHGQKQWLEIGMLLVQDPALLLLDEPVAGMSPKEREQTAELLRNIALGKSLVVIEHDMDFVRSIAQRVTVLHQGRLLAEGTVDQIQSDPRVVEVYLGH</sequence>
<dbReference type="SUPFAM" id="SSF52540">
    <property type="entry name" value="P-loop containing nucleoside triphosphate hydrolases"/>
    <property type="match status" value="1"/>
</dbReference>